<dbReference type="PANTHER" id="PTHR43390:SF1">
    <property type="entry name" value="CHLOROPLAST PROCESSING PEPTIDASE"/>
    <property type="match status" value="1"/>
</dbReference>
<dbReference type="Proteomes" id="UP000282028">
    <property type="component" value="Unassembled WGS sequence"/>
</dbReference>
<comment type="catalytic activity">
    <reaction evidence="1 7">
        <text>Cleavage of hydrophobic, N-terminal signal or leader sequences from secreted and periplasmic proteins.</text>
        <dbReference type="EC" id="3.4.21.89"/>
    </reaction>
</comment>
<dbReference type="InterPro" id="IPR036286">
    <property type="entry name" value="LexA/Signal_pep-like_sf"/>
</dbReference>
<reference evidence="9 10" key="1">
    <citation type="submission" date="2018-10" db="EMBL/GenBank/DDBJ databases">
        <title>Phylogenomics of Brevibacillus.</title>
        <authorList>
            <person name="Dunlap C."/>
        </authorList>
    </citation>
    <scope>NUCLEOTIDE SEQUENCE [LARGE SCALE GENOMIC DNA]</scope>
    <source>
        <strain evidence="9 10">JCM 12215</strain>
    </source>
</reference>
<evidence type="ECO:0000259" key="8">
    <source>
        <dbReference type="Pfam" id="PF10502"/>
    </source>
</evidence>
<dbReference type="Gene3D" id="2.10.109.10">
    <property type="entry name" value="Umud Fragment, subunit A"/>
    <property type="match status" value="1"/>
</dbReference>
<dbReference type="EMBL" id="RHHR01000013">
    <property type="protein sequence ID" value="RNB74814.1"/>
    <property type="molecule type" value="Genomic_DNA"/>
</dbReference>
<evidence type="ECO:0000313" key="10">
    <source>
        <dbReference type="Proteomes" id="UP000282028"/>
    </source>
</evidence>
<evidence type="ECO:0000256" key="3">
    <source>
        <dbReference type="ARBA" id="ARBA00009370"/>
    </source>
</evidence>
<keyword evidence="7" id="KW-0645">Protease</keyword>
<evidence type="ECO:0000256" key="7">
    <source>
        <dbReference type="RuleBase" id="RU362042"/>
    </source>
</evidence>
<evidence type="ECO:0000313" key="9">
    <source>
        <dbReference type="EMBL" id="RNB74814.1"/>
    </source>
</evidence>
<comment type="subcellular location">
    <subcellularLocation>
        <location evidence="2">Cell membrane</location>
        <topology evidence="2">Single-pass type II membrane protein</topology>
    </subcellularLocation>
    <subcellularLocation>
        <location evidence="7">Membrane</location>
        <topology evidence="7">Single-pass type II membrane protein</topology>
    </subcellularLocation>
</comment>
<evidence type="ECO:0000256" key="2">
    <source>
        <dbReference type="ARBA" id="ARBA00004401"/>
    </source>
</evidence>
<dbReference type="EC" id="3.4.21.89" evidence="4 7"/>
<dbReference type="PROSITE" id="PS00761">
    <property type="entry name" value="SPASE_I_3"/>
    <property type="match status" value="1"/>
</dbReference>
<evidence type="ECO:0000256" key="4">
    <source>
        <dbReference type="ARBA" id="ARBA00013208"/>
    </source>
</evidence>
<name>A0A3M8CGC9_9BACL</name>
<feature type="active site" evidence="6">
    <location>
        <position position="102"/>
    </location>
</feature>
<dbReference type="GO" id="GO:0009003">
    <property type="term" value="F:signal peptidase activity"/>
    <property type="evidence" value="ECO:0007669"/>
    <property type="project" value="UniProtKB-EC"/>
</dbReference>
<dbReference type="SUPFAM" id="SSF51306">
    <property type="entry name" value="LexA/Signal peptidase"/>
    <property type="match status" value="1"/>
</dbReference>
<keyword evidence="7" id="KW-0472">Membrane</keyword>
<comment type="caution">
    <text evidence="9">The sequence shown here is derived from an EMBL/GenBank/DDBJ whole genome shotgun (WGS) entry which is preliminary data.</text>
</comment>
<keyword evidence="10" id="KW-1185">Reference proteome</keyword>
<organism evidence="9 10">
    <name type="scientific">Brevibacillus invocatus</name>
    <dbReference type="NCBI Taxonomy" id="173959"/>
    <lineage>
        <taxon>Bacteria</taxon>
        <taxon>Bacillati</taxon>
        <taxon>Bacillota</taxon>
        <taxon>Bacilli</taxon>
        <taxon>Bacillales</taxon>
        <taxon>Paenibacillaceae</taxon>
        <taxon>Brevibacillus</taxon>
    </lineage>
</organism>
<dbReference type="NCBIfam" id="TIGR02227">
    <property type="entry name" value="sigpep_I_bact"/>
    <property type="match status" value="1"/>
</dbReference>
<dbReference type="AlphaFoldDB" id="A0A3M8CGC9"/>
<dbReference type="InterPro" id="IPR019757">
    <property type="entry name" value="Pept_S26A_signal_pept_1_Lys-AS"/>
</dbReference>
<comment type="similarity">
    <text evidence="3 7">Belongs to the peptidase S26 family.</text>
</comment>
<proteinExistence type="inferred from homology"/>
<evidence type="ECO:0000256" key="5">
    <source>
        <dbReference type="ARBA" id="ARBA00022801"/>
    </source>
</evidence>
<keyword evidence="5 7" id="KW-0378">Hydrolase</keyword>
<feature type="domain" description="Peptidase S26" evidence="8">
    <location>
        <begin position="6"/>
        <end position="177"/>
    </location>
</feature>
<dbReference type="PRINTS" id="PR00727">
    <property type="entry name" value="LEADERPTASE"/>
</dbReference>
<dbReference type="GO" id="GO:0006465">
    <property type="term" value="P:signal peptide processing"/>
    <property type="evidence" value="ECO:0007669"/>
    <property type="project" value="InterPro"/>
</dbReference>
<dbReference type="Pfam" id="PF10502">
    <property type="entry name" value="Peptidase_S26"/>
    <property type="match status" value="1"/>
</dbReference>
<dbReference type="InterPro" id="IPR019758">
    <property type="entry name" value="Pept_S26A_signal_pept_1_CS"/>
</dbReference>
<dbReference type="GO" id="GO:0005886">
    <property type="term" value="C:plasma membrane"/>
    <property type="evidence" value="ECO:0007669"/>
    <property type="project" value="UniProtKB-SubCell"/>
</dbReference>
<evidence type="ECO:0000256" key="1">
    <source>
        <dbReference type="ARBA" id="ARBA00000677"/>
    </source>
</evidence>
<dbReference type="PROSITE" id="PS00760">
    <property type="entry name" value="SPASE_I_2"/>
    <property type="match status" value="1"/>
</dbReference>
<dbReference type="PANTHER" id="PTHR43390">
    <property type="entry name" value="SIGNAL PEPTIDASE I"/>
    <property type="match status" value="1"/>
</dbReference>
<gene>
    <name evidence="9" type="primary">lepB</name>
    <name evidence="9" type="ORF">EDM52_08800</name>
</gene>
<feature type="transmembrane region" description="Helical" evidence="7">
    <location>
        <begin position="6"/>
        <end position="26"/>
    </location>
</feature>
<evidence type="ECO:0000256" key="6">
    <source>
        <dbReference type="PIRSR" id="PIRSR600223-1"/>
    </source>
</evidence>
<dbReference type="CDD" id="cd06530">
    <property type="entry name" value="S26_SPase_I"/>
    <property type="match status" value="1"/>
</dbReference>
<dbReference type="GO" id="GO:0004252">
    <property type="term" value="F:serine-type endopeptidase activity"/>
    <property type="evidence" value="ECO:0007669"/>
    <property type="project" value="InterPro"/>
</dbReference>
<accession>A0A3M8CGC9</accession>
<dbReference type="InterPro" id="IPR000223">
    <property type="entry name" value="Pept_S26A_signal_pept_1"/>
</dbReference>
<protein>
    <recommendedName>
        <fullName evidence="4 7">Signal peptidase I</fullName>
        <ecNumber evidence="4 7">3.4.21.89</ecNumber>
    </recommendedName>
</protein>
<keyword evidence="7" id="KW-0812">Transmembrane</keyword>
<dbReference type="OrthoDB" id="9802919at2"/>
<sequence>MKEIFGWVRSIGFAIVLALALGIFVFQPYKVDGQSMSPTLQDEQRVFVSKLSHTFSYLPEYGDIVVIDSRVKRDRTLMDDMTGHPLVRMVLGQKEDKSMYIKRVIGKPGDVLEFKDHQVFRNGVALEEPYIKEKMEYVSDEILTVPDNHVFVMGDNRNDSTDSRELGFIPLEHIMGSMIENPFSSK</sequence>
<dbReference type="InterPro" id="IPR019533">
    <property type="entry name" value="Peptidase_S26"/>
</dbReference>
<dbReference type="RefSeq" id="WP_122908632.1">
    <property type="nucleotide sequence ID" value="NZ_CBCSBE010000005.1"/>
</dbReference>
<feature type="active site" evidence="6">
    <location>
        <position position="35"/>
    </location>
</feature>
<keyword evidence="7" id="KW-1133">Transmembrane helix</keyword>